<dbReference type="AlphaFoldDB" id="A0A4R8FDF2"/>
<evidence type="ECO:0000313" key="1">
    <source>
        <dbReference type="EMBL" id="TDX23826.1"/>
    </source>
</evidence>
<comment type="caution">
    <text evidence="1">The sequence shown here is derived from an EMBL/GenBank/DDBJ whole genome shotgun (WGS) entry which is preliminary data.</text>
</comment>
<sequence>MCIANQMDLGGQAASASPKSLSSLSLEGDGWLMGLARVSLIQLAFLHICCDGMGECLAEKRNEA</sequence>
<accession>A0A4R8FDF2</accession>
<dbReference type="Proteomes" id="UP000294489">
    <property type="component" value="Unassembled WGS sequence"/>
</dbReference>
<evidence type="ECO:0000313" key="2">
    <source>
        <dbReference type="Proteomes" id="UP000294489"/>
    </source>
</evidence>
<proteinExistence type="predicted"/>
<reference evidence="1 2" key="1">
    <citation type="submission" date="2019-03" db="EMBL/GenBank/DDBJ databases">
        <title>Freshwater and sediment microbial communities from various areas in North America, analyzing microbe dynamics in response to fracking.</title>
        <authorList>
            <person name="Lamendella R."/>
        </authorList>
    </citation>
    <scope>NUCLEOTIDE SEQUENCE [LARGE SCALE GENOMIC DNA]</scope>
    <source>
        <strain evidence="1 2">6_TX</strain>
    </source>
</reference>
<gene>
    <name evidence="1" type="ORF">DFO67_12330</name>
</gene>
<dbReference type="EMBL" id="SOEC01000023">
    <property type="protein sequence ID" value="TDX23826.1"/>
    <property type="molecule type" value="Genomic_DNA"/>
</dbReference>
<organism evidence="1 2">
    <name type="scientific">Modicisalibacter xianhensis</name>
    <dbReference type="NCBI Taxonomy" id="442341"/>
    <lineage>
        <taxon>Bacteria</taxon>
        <taxon>Pseudomonadati</taxon>
        <taxon>Pseudomonadota</taxon>
        <taxon>Gammaproteobacteria</taxon>
        <taxon>Oceanospirillales</taxon>
        <taxon>Halomonadaceae</taxon>
        <taxon>Modicisalibacter</taxon>
    </lineage>
</organism>
<protein>
    <submittedName>
        <fullName evidence="1">Uncharacterized protein</fullName>
    </submittedName>
</protein>
<name>A0A4R8FDF2_9GAMM</name>